<dbReference type="GO" id="GO:0016020">
    <property type="term" value="C:membrane"/>
    <property type="evidence" value="ECO:0007669"/>
    <property type="project" value="UniProtKB-SubCell"/>
</dbReference>
<accession>A0AA40ANM6</accession>
<dbReference type="PROSITE" id="PS00216">
    <property type="entry name" value="SUGAR_TRANSPORT_1"/>
    <property type="match status" value="1"/>
</dbReference>
<dbReference type="InterPro" id="IPR005829">
    <property type="entry name" value="Sugar_transporter_CS"/>
</dbReference>
<dbReference type="InterPro" id="IPR003663">
    <property type="entry name" value="Sugar/inositol_transpt"/>
</dbReference>
<evidence type="ECO:0000256" key="6">
    <source>
        <dbReference type="ARBA" id="ARBA00023136"/>
    </source>
</evidence>
<dbReference type="Gene3D" id="1.20.1250.20">
    <property type="entry name" value="MFS general substrate transporter like domains"/>
    <property type="match status" value="1"/>
</dbReference>
<organism evidence="9 10">
    <name type="scientific">Lasiosphaeris hirsuta</name>
    <dbReference type="NCBI Taxonomy" id="260670"/>
    <lineage>
        <taxon>Eukaryota</taxon>
        <taxon>Fungi</taxon>
        <taxon>Dikarya</taxon>
        <taxon>Ascomycota</taxon>
        <taxon>Pezizomycotina</taxon>
        <taxon>Sordariomycetes</taxon>
        <taxon>Sordariomycetidae</taxon>
        <taxon>Sordariales</taxon>
        <taxon>Lasiosphaeriaceae</taxon>
        <taxon>Lasiosphaeris</taxon>
    </lineage>
</organism>
<reference evidence="9" key="1">
    <citation type="submission" date="2023-06" db="EMBL/GenBank/DDBJ databases">
        <title>Genome-scale phylogeny and comparative genomics of the fungal order Sordariales.</title>
        <authorList>
            <consortium name="Lawrence Berkeley National Laboratory"/>
            <person name="Hensen N."/>
            <person name="Bonometti L."/>
            <person name="Westerberg I."/>
            <person name="Brannstrom I.O."/>
            <person name="Guillou S."/>
            <person name="Cros-Aarteil S."/>
            <person name="Calhoun S."/>
            <person name="Haridas S."/>
            <person name="Kuo A."/>
            <person name="Mondo S."/>
            <person name="Pangilinan J."/>
            <person name="Riley R."/>
            <person name="Labutti K."/>
            <person name="Andreopoulos B."/>
            <person name="Lipzen A."/>
            <person name="Chen C."/>
            <person name="Yanf M."/>
            <person name="Daum C."/>
            <person name="Ng V."/>
            <person name="Clum A."/>
            <person name="Steindorff A."/>
            <person name="Ohm R."/>
            <person name="Martin F."/>
            <person name="Silar P."/>
            <person name="Natvig D."/>
            <person name="Lalanne C."/>
            <person name="Gautier V."/>
            <person name="Ament-Velasquez S.L."/>
            <person name="Kruys A."/>
            <person name="Hutchinson M.I."/>
            <person name="Powell A.J."/>
            <person name="Barry K."/>
            <person name="Miller A.N."/>
            <person name="Grigoriev I.V."/>
            <person name="Debuchy R."/>
            <person name="Gladieux P."/>
            <person name="Thoren M.H."/>
            <person name="Johannesson H."/>
        </authorList>
    </citation>
    <scope>NUCLEOTIDE SEQUENCE</scope>
    <source>
        <strain evidence="9">SMH4607-1</strain>
    </source>
</reference>
<evidence type="ECO:0000313" key="10">
    <source>
        <dbReference type="Proteomes" id="UP001172102"/>
    </source>
</evidence>
<evidence type="ECO:0000256" key="1">
    <source>
        <dbReference type="ARBA" id="ARBA00004141"/>
    </source>
</evidence>
<evidence type="ECO:0000256" key="4">
    <source>
        <dbReference type="ARBA" id="ARBA00022692"/>
    </source>
</evidence>
<dbReference type="PRINTS" id="PR00171">
    <property type="entry name" value="SUGRTRNSPORT"/>
</dbReference>
<feature type="transmembrane region" description="Helical" evidence="7">
    <location>
        <begin position="135"/>
        <end position="156"/>
    </location>
</feature>
<proteinExistence type="inferred from homology"/>
<gene>
    <name evidence="9" type="ORF">B0H67DRAFT_599074</name>
</gene>
<feature type="transmembrane region" description="Helical" evidence="7">
    <location>
        <begin position="360"/>
        <end position="379"/>
    </location>
</feature>
<dbReference type="PANTHER" id="PTHR48022">
    <property type="entry name" value="PLASTIDIC GLUCOSE TRANSPORTER 4"/>
    <property type="match status" value="1"/>
</dbReference>
<dbReference type="PROSITE" id="PS50850">
    <property type="entry name" value="MFS"/>
    <property type="match status" value="1"/>
</dbReference>
<feature type="domain" description="Major facilitator superfamily (MFS) profile" evidence="8">
    <location>
        <begin position="1"/>
        <end position="452"/>
    </location>
</feature>
<protein>
    <recommendedName>
        <fullName evidence="8">Major facilitator superfamily (MFS) profile domain-containing protein</fullName>
    </recommendedName>
</protein>
<feature type="transmembrane region" description="Helical" evidence="7">
    <location>
        <begin position="12"/>
        <end position="29"/>
    </location>
</feature>
<dbReference type="InterPro" id="IPR005828">
    <property type="entry name" value="MFS_sugar_transport-like"/>
</dbReference>
<dbReference type="InterPro" id="IPR036259">
    <property type="entry name" value="MFS_trans_sf"/>
</dbReference>
<evidence type="ECO:0000259" key="8">
    <source>
        <dbReference type="PROSITE" id="PS50850"/>
    </source>
</evidence>
<dbReference type="InterPro" id="IPR050360">
    <property type="entry name" value="MFS_Sugar_Transporters"/>
</dbReference>
<dbReference type="EMBL" id="JAUKUA010000003">
    <property type="protein sequence ID" value="KAK0719169.1"/>
    <property type="molecule type" value="Genomic_DNA"/>
</dbReference>
<dbReference type="InterPro" id="IPR020846">
    <property type="entry name" value="MFS_dom"/>
</dbReference>
<comment type="caution">
    <text evidence="9">The sequence shown here is derived from an EMBL/GenBank/DDBJ whole genome shotgun (WGS) entry which is preliminary data.</text>
</comment>
<feature type="transmembrane region" description="Helical" evidence="7">
    <location>
        <begin position="168"/>
        <end position="185"/>
    </location>
</feature>
<feature type="transmembrane region" description="Helical" evidence="7">
    <location>
        <begin position="49"/>
        <end position="68"/>
    </location>
</feature>
<dbReference type="GO" id="GO:0005351">
    <property type="term" value="F:carbohydrate:proton symporter activity"/>
    <property type="evidence" value="ECO:0007669"/>
    <property type="project" value="TreeGrafter"/>
</dbReference>
<dbReference type="PANTHER" id="PTHR48022:SF26">
    <property type="entry name" value="MAJOR FACILITATOR SUPERFAMILY (MFS) PROFILE DOMAIN-CONTAINING PROTEIN-RELATED"/>
    <property type="match status" value="1"/>
</dbReference>
<dbReference type="AlphaFoldDB" id="A0AA40ANM6"/>
<feature type="transmembrane region" description="Helical" evidence="7">
    <location>
        <begin position="77"/>
        <end position="96"/>
    </location>
</feature>
<comment type="similarity">
    <text evidence="2">Belongs to the major facilitator superfamily. Sugar transporter (TC 2.A.1.1) family.</text>
</comment>
<keyword evidence="4 7" id="KW-0812">Transmembrane</keyword>
<evidence type="ECO:0000313" key="9">
    <source>
        <dbReference type="EMBL" id="KAK0719169.1"/>
    </source>
</evidence>
<keyword evidence="3" id="KW-0813">Transport</keyword>
<feature type="transmembrane region" description="Helical" evidence="7">
    <location>
        <begin position="102"/>
        <end position="123"/>
    </location>
</feature>
<dbReference type="Pfam" id="PF00083">
    <property type="entry name" value="Sugar_tr"/>
    <property type="match status" value="1"/>
</dbReference>
<sequence>MAPYLPAKGHHLTLLLTVATATAMAPLGYDQAISPTLPPLTPNPALHRTIAALYPLGSFLGALAALYLGPSLGRKQTVLLGTGVLAAGAVLQVSAFDLGQMVVGRVVAGVGSGVNSATAPVWLAETVRVRWRGGFVGGGVFGFLLGGLVLGSWVVYGFSTSGEWRAPVAVQLVFVVVVVAMVPWLPESPRWLIAEDRIDEANAILANLEDKDRFDPFVITQSKAIQRAVQVRCERQDFLPWRDVPHEQATESASCLRRLALGMGVQAMQQLSGVSVTSYYLPLVLTQSVGLSEHHSHLLAACSSASYLLSSLISVPVVERWGRRKTMMYSALGQGLCFTGITICLRYDETHLDSELRCRFAEASVAFFFLFYVFFGVGWQGIPWLYPAEVNSLSMRTRSAALGAATNWIVSFAVVEVTPRGISGLGWRFCIIWTVLNLAFVPAVYLFCPETAGRTLEDMDRVFQDNQGAFMFRNAEAACSKRPRRYIEMEWEERGVSTMPSQLQSIFKATMAADNPTERLCDTSHSAP</sequence>
<name>A0AA40ANM6_9PEZI</name>
<dbReference type="SUPFAM" id="SSF103473">
    <property type="entry name" value="MFS general substrate transporter"/>
    <property type="match status" value="1"/>
</dbReference>
<feature type="transmembrane region" description="Helical" evidence="7">
    <location>
        <begin position="298"/>
        <end position="315"/>
    </location>
</feature>
<evidence type="ECO:0000256" key="3">
    <source>
        <dbReference type="ARBA" id="ARBA00022448"/>
    </source>
</evidence>
<dbReference type="Proteomes" id="UP001172102">
    <property type="component" value="Unassembled WGS sequence"/>
</dbReference>
<evidence type="ECO:0000256" key="2">
    <source>
        <dbReference type="ARBA" id="ARBA00010992"/>
    </source>
</evidence>
<keyword evidence="6 7" id="KW-0472">Membrane</keyword>
<keyword evidence="10" id="KW-1185">Reference proteome</keyword>
<feature type="transmembrane region" description="Helical" evidence="7">
    <location>
        <begin position="399"/>
        <end position="418"/>
    </location>
</feature>
<comment type="subcellular location">
    <subcellularLocation>
        <location evidence="1">Membrane</location>
        <topology evidence="1">Multi-pass membrane protein</topology>
    </subcellularLocation>
</comment>
<feature type="transmembrane region" description="Helical" evidence="7">
    <location>
        <begin position="425"/>
        <end position="447"/>
    </location>
</feature>
<evidence type="ECO:0000256" key="7">
    <source>
        <dbReference type="SAM" id="Phobius"/>
    </source>
</evidence>
<keyword evidence="5 7" id="KW-1133">Transmembrane helix</keyword>
<evidence type="ECO:0000256" key="5">
    <source>
        <dbReference type="ARBA" id="ARBA00022989"/>
    </source>
</evidence>